<dbReference type="Proteomes" id="UP000002640">
    <property type="component" value="Unassembled WGS sequence"/>
</dbReference>
<proteinExistence type="inferred from homology"/>
<evidence type="ECO:0000256" key="4">
    <source>
        <dbReference type="ARBA" id="ARBA00023026"/>
    </source>
</evidence>
<feature type="signal peptide" evidence="5">
    <location>
        <begin position="1"/>
        <end position="19"/>
    </location>
</feature>
<comment type="subcellular location">
    <subcellularLocation>
        <location evidence="1">Secreted</location>
    </subcellularLocation>
</comment>
<evidence type="ECO:0000256" key="3">
    <source>
        <dbReference type="ARBA" id="ARBA00022525"/>
    </source>
</evidence>
<keyword evidence="4" id="KW-0843">Virulence</keyword>
<dbReference type="InterPro" id="IPR008701">
    <property type="entry name" value="NPP1"/>
</dbReference>
<feature type="chain" id="PRO_5003473305" evidence="5">
    <location>
        <begin position="20"/>
        <end position="249"/>
    </location>
</feature>
<dbReference type="SMR" id="G5A8S2"/>
<evidence type="ECO:0000256" key="5">
    <source>
        <dbReference type="SAM" id="SignalP"/>
    </source>
</evidence>
<dbReference type="Pfam" id="PF05630">
    <property type="entry name" value="NPP1"/>
    <property type="match status" value="1"/>
</dbReference>
<dbReference type="EMBL" id="JH159161">
    <property type="protein sequence ID" value="EGZ08298.1"/>
    <property type="molecule type" value="Genomic_DNA"/>
</dbReference>
<dbReference type="AlphaFoldDB" id="G5A8S2"/>
<sequence>MQFRALFLAAVGCFAAVQAEVNWINHDQVHPFAQVEPVNASDKAAIKFKPKLQISYGCHPYPAVQADGAVSDGLKWAGKADGKCKGSGLGSQVYSRSAWFEGKFAIMYAWYFPKGFEQRGKINYSHRHLWLYLVLWIDNPENENPAILGVWLRTAGGNERRTPPDAKFLDGSSLKVDYYKSSWHGKTGIQLTENPGEFQDLITWEQMTEEARIALTEADFDGHWQERKDLDVPFIDGEFTVNLKKAWVF</sequence>
<name>G5A8S2_PHYSP</name>
<dbReference type="GO" id="GO:0005576">
    <property type="term" value="C:extracellular region"/>
    <property type="evidence" value="ECO:0007669"/>
    <property type="project" value="UniProtKB-SubCell"/>
</dbReference>
<accession>G5A8S2</accession>
<organism evidence="6 7">
    <name type="scientific">Phytophthora sojae (strain P6497)</name>
    <name type="common">Soybean stem and root rot agent</name>
    <name type="synonym">Phytophthora megasperma f. sp. glycines</name>
    <dbReference type="NCBI Taxonomy" id="1094619"/>
    <lineage>
        <taxon>Eukaryota</taxon>
        <taxon>Sar</taxon>
        <taxon>Stramenopiles</taxon>
        <taxon>Oomycota</taxon>
        <taxon>Peronosporomycetes</taxon>
        <taxon>Peronosporales</taxon>
        <taxon>Peronosporaceae</taxon>
        <taxon>Phytophthora</taxon>
    </lineage>
</organism>
<dbReference type="RefSeq" id="XP_009536470.1">
    <property type="nucleotide sequence ID" value="XM_009538175.1"/>
</dbReference>
<protein>
    <submittedName>
        <fullName evidence="6">Necrosis inducing-like protein NPP1 type</fullName>
    </submittedName>
</protein>
<gene>
    <name evidence="6" type="ORF">PHYSODRAFT_526832</name>
</gene>
<evidence type="ECO:0000256" key="2">
    <source>
        <dbReference type="ARBA" id="ARBA00009520"/>
    </source>
</evidence>
<dbReference type="PANTHER" id="PTHR33657:SF8">
    <property type="entry name" value="DOMAIN PROTEIN, PUTATIVE (AFU_ORTHOLOGUE AFUA_5G00600)-RELATED"/>
    <property type="match status" value="1"/>
</dbReference>
<keyword evidence="3" id="KW-0964">Secreted</keyword>
<reference evidence="6 7" key="1">
    <citation type="journal article" date="2006" name="Science">
        <title>Phytophthora genome sequences uncover evolutionary origins and mechanisms of pathogenesis.</title>
        <authorList>
            <person name="Tyler B.M."/>
            <person name="Tripathy S."/>
            <person name="Zhang X."/>
            <person name="Dehal P."/>
            <person name="Jiang R.H."/>
            <person name="Aerts A."/>
            <person name="Arredondo F.D."/>
            <person name="Baxter L."/>
            <person name="Bensasson D."/>
            <person name="Beynon J.L."/>
            <person name="Chapman J."/>
            <person name="Damasceno C.M."/>
            <person name="Dorrance A.E."/>
            <person name="Dou D."/>
            <person name="Dickerman A.W."/>
            <person name="Dubchak I.L."/>
            <person name="Garbelotto M."/>
            <person name="Gijzen M."/>
            <person name="Gordon S.G."/>
            <person name="Govers F."/>
            <person name="Grunwald N.J."/>
            <person name="Huang W."/>
            <person name="Ivors K.L."/>
            <person name="Jones R.W."/>
            <person name="Kamoun S."/>
            <person name="Krampis K."/>
            <person name="Lamour K.H."/>
            <person name="Lee M.K."/>
            <person name="McDonald W.H."/>
            <person name="Medina M."/>
            <person name="Meijer H.J."/>
            <person name="Nordberg E.K."/>
            <person name="Maclean D.J."/>
            <person name="Ospina-Giraldo M.D."/>
            <person name="Morris P.F."/>
            <person name="Phuntumart V."/>
            <person name="Putnam N.H."/>
            <person name="Rash S."/>
            <person name="Rose J.K."/>
            <person name="Sakihama Y."/>
            <person name="Salamov A.A."/>
            <person name="Savidor A."/>
            <person name="Scheuring C.F."/>
            <person name="Smith B.M."/>
            <person name="Sobral B.W."/>
            <person name="Terry A."/>
            <person name="Torto-Alalibo T.A."/>
            <person name="Win J."/>
            <person name="Xu Z."/>
            <person name="Zhang H."/>
            <person name="Grigoriev I.V."/>
            <person name="Rokhsar D.S."/>
            <person name="Boore J.L."/>
        </authorList>
    </citation>
    <scope>NUCLEOTIDE SEQUENCE [LARGE SCALE GENOMIC DNA]</scope>
    <source>
        <strain evidence="6 7">P6497</strain>
    </source>
</reference>
<evidence type="ECO:0000313" key="7">
    <source>
        <dbReference type="Proteomes" id="UP000002640"/>
    </source>
</evidence>
<evidence type="ECO:0000313" key="6">
    <source>
        <dbReference type="EMBL" id="EGZ08298.1"/>
    </source>
</evidence>
<keyword evidence="5" id="KW-0732">Signal</keyword>
<dbReference type="GeneID" id="20661063"/>
<dbReference type="PIRSF" id="PIRSF029958">
    <property type="entry name" value="Necrosis-inducing_protein"/>
    <property type="match status" value="1"/>
</dbReference>
<evidence type="ECO:0000256" key="1">
    <source>
        <dbReference type="ARBA" id="ARBA00004613"/>
    </source>
</evidence>
<dbReference type="KEGG" id="psoj:PHYSODRAFT_526832"/>
<dbReference type="PANTHER" id="PTHR33657">
    <property type="entry name" value="DOMAIN PROTEIN, PUTATIVE (AFU_ORTHOLOGUE AFUA_5G00600)-RELATED"/>
    <property type="match status" value="1"/>
</dbReference>
<keyword evidence="7" id="KW-1185">Reference proteome</keyword>
<dbReference type="InParanoid" id="G5A8S2"/>
<comment type="similarity">
    <text evidence="2">Belongs to the Necrosis inducing protein (NPP1) family.</text>
</comment>